<dbReference type="OrthoDB" id="3437607at2759"/>
<dbReference type="InParanoid" id="A0A0C3DHJ2"/>
<proteinExistence type="predicted"/>
<feature type="region of interest" description="Disordered" evidence="1">
    <location>
        <begin position="62"/>
        <end position="126"/>
    </location>
</feature>
<reference evidence="2 3" key="1">
    <citation type="submission" date="2014-04" db="EMBL/GenBank/DDBJ databases">
        <authorList>
            <consortium name="DOE Joint Genome Institute"/>
            <person name="Kuo A."/>
            <person name="Martino E."/>
            <person name="Perotto S."/>
            <person name="Kohler A."/>
            <person name="Nagy L.G."/>
            <person name="Floudas D."/>
            <person name="Copeland A."/>
            <person name="Barry K.W."/>
            <person name="Cichocki N."/>
            <person name="Veneault-Fourrey C."/>
            <person name="LaButti K."/>
            <person name="Lindquist E.A."/>
            <person name="Lipzen A."/>
            <person name="Lundell T."/>
            <person name="Morin E."/>
            <person name="Murat C."/>
            <person name="Sun H."/>
            <person name="Tunlid A."/>
            <person name="Henrissat B."/>
            <person name="Grigoriev I.V."/>
            <person name="Hibbett D.S."/>
            <person name="Martin F."/>
            <person name="Nordberg H.P."/>
            <person name="Cantor M.N."/>
            <person name="Hua S.X."/>
        </authorList>
    </citation>
    <scope>NUCLEOTIDE SEQUENCE [LARGE SCALE GENOMIC DNA]</scope>
    <source>
        <strain evidence="2 3">Zn</strain>
    </source>
</reference>
<accession>A0A0C3DHJ2</accession>
<reference evidence="3" key="2">
    <citation type="submission" date="2015-01" db="EMBL/GenBank/DDBJ databases">
        <title>Evolutionary Origins and Diversification of the Mycorrhizal Mutualists.</title>
        <authorList>
            <consortium name="DOE Joint Genome Institute"/>
            <consortium name="Mycorrhizal Genomics Consortium"/>
            <person name="Kohler A."/>
            <person name="Kuo A."/>
            <person name="Nagy L.G."/>
            <person name="Floudas D."/>
            <person name="Copeland A."/>
            <person name="Barry K.W."/>
            <person name="Cichocki N."/>
            <person name="Veneault-Fourrey C."/>
            <person name="LaButti K."/>
            <person name="Lindquist E.A."/>
            <person name="Lipzen A."/>
            <person name="Lundell T."/>
            <person name="Morin E."/>
            <person name="Murat C."/>
            <person name="Riley R."/>
            <person name="Ohm R."/>
            <person name="Sun H."/>
            <person name="Tunlid A."/>
            <person name="Henrissat B."/>
            <person name="Grigoriev I.V."/>
            <person name="Hibbett D.S."/>
            <person name="Martin F."/>
        </authorList>
    </citation>
    <scope>NUCLEOTIDE SEQUENCE [LARGE SCALE GENOMIC DNA]</scope>
    <source>
        <strain evidence="3">Zn</strain>
    </source>
</reference>
<name>A0A0C3DHJ2_OIDMZ</name>
<feature type="compositionally biased region" description="Basic and acidic residues" evidence="1">
    <location>
        <begin position="278"/>
        <end position="291"/>
    </location>
</feature>
<dbReference type="HOGENOM" id="CLU_526858_0_0_1"/>
<sequence>MIRPAPSSIILGSGDLKQFEIRQRQYMQLKAERKSIEAGGHNSTPAPLLYQTAIRTRSFSVRGVRGDEDSLSHGSTGSPPTMDIPEENSTSPYHLVPESPGVQSRILPRSPLCSPDSRPEVLLTSLPGHNTGVEVIRGEFSGQSFRRRNRTFRHQTNSFSFDDSVRASAAYEQDRISSTSTTDSITRPREHVTLQEELRGSYVINRRFSSAELSAATGVQEEHQNVLDKSVSRRTHAFPSAELPLPPPFSTVSRTASTAGSLPSLHDQNPRDQSASSVKEDTRTRPKERTESVASPSLNNRRSVEHVNKTALDPTSSGCPSPVSLLSSAGRLISSCRSRSSFGVTSPSPSPTPRRNQADGPSRMPDAQTPSRTYQVYNDQLSPMIQPQTPAHLPESRHRSRFHPSYTAPVTRTRARFYSINSGHGGIHNTPSPQSGHSSATPSRRGTAAGSRSPAGLLNHGFQGLYGGRENGDEEQNWVDGVRFSSAEVRLWETRDEQDGRTLRDTPERELWRIGRG</sequence>
<evidence type="ECO:0000313" key="3">
    <source>
        <dbReference type="Proteomes" id="UP000054321"/>
    </source>
</evidence>
<dbReference type="Proteomes" id="UP000054321">
    <property type="component" value="Unassembled WGS sequence"/>
</dbReference>
<feature type="compositionally biased region" description="Low complexity" evidence="1">
    <location>
        <begin position="338"/>
        <end position="347"/>
    </location>
</feature>
<feature type="region of interest" description="Disordered" evidence="1">
    <location>
        <begin position="338"/>
        <end position="370"/>
    </location>
</feature>
<feature type="compositionally biased region" description="Polar residues" evidence="1">
    <location>
        <begin position="313"/>
        <end position="323"/>
    </location>
</feature>
<gene>
    <name evidence="2" type="ORF">OIDMADRAFT_29130</name>
</gene>
<feature type="region of interest" description="Disordered" evidence="1">
    <location>
        <begin position="238"/>
        <end position="323"/>
    </location>
</feature>
<organism evidence="2 3">
    <name type="scientific">Oidiodendron maius (strain Zn)</name>
    <dbReference type="NCBI Taxonomy" id="913774"/>
    <lineage>
        <taxon>Eukaryota</taxon>
        <taxon>Fungi</taxon>
        <taxon>Dikarya</taxon>
        <taxon>Ascomycota</taxon>
        <taxon>Pezizomycotina</taxon>
        <taxon>Leotiomycetes</taxon>
        <taxon>Leotiomycetes incertae sedis</taxon>
        <taxon>Myxotrichaceae</taxon>
        <taxon>Oidiodendron</taxon>
    </lineage>
</organism>
<dbReference type="EMBL" id="KN832876">
    <property type="protein sequence ID" value="KIN01468.1"/>
    <property type="molecule type" value="Genomic_DNA"/>
</dbReference>
<feature type="compositionally biased region" description="Polar residues" evidence="1">
    <location>
        <begin position="429"/>
        <end position="444"/>
    </location>
</feature>
<keyword evidence="3" id="KW-1185">Reference proteome</keyword>
<feature type="compositionally biased region" description="Polar residues" evidence="1">
    <location>
        <begin position="292"/>
        <end position="301"/>
    </location>
</feature>
<feature type="region of interest" description="Disordered" evidence="1">
    <location>
        <begin position="420"/>
        <end position="475"/>
    </location>
</feature>
<evidence type="ECO:0000313" key="2">
    <source>
        <dbReference type="EMBL" id="KIN01468.1"/>
    </source>
</evidence>
<dbReference type="AlphaFoldDB" id="A0A0C3DHJ2"/>
<evidence type="ECO:0000256" key="1">
    <source>
        <dbReference type="SAM" id="MobiDB-lite"/>
    </source>
</evidence>
<protein>
    <submittedName>
        <fullName evidence="2">Uncharacterized protein</fullName>
    </submittedName>
</protein>
<feature type="compositionally biased region" description="Polar residues" evidence="1">
    <location>
        <begin position="250"/>
        <end position="261"/>
    </location>
</feature>